<evidence type="ECO:0000313" key="3">
    <source>
        <dbReference type="Proteomes" id="UP000199034"/>
    </source>
</evidence>
<sequence length="211" mass="21977">MRLLAITPIVVDDAELARRQARYDELAPDGVRVDLEHLGEGPRALETAADVRASEAALLERYRAADPAGWDGYLPDCVLDPLSGADHDLPRPVFGIGRLAAGFVAGQGARLGAVARNAAIAAELDRRLASYDVATVAPTAVLDLSVEDIADDATWAVAAARAVEGLDCDYVLNACSAVEVAEQATAPYLLDPTAAALALLAHRGAVTGVRA</sequence>
<accession>A0A1G7A8Z2</accession>
<dbReference type="RefSeq" id="WP_090860535.1">
    <property type="nucleotide sequence ID" value="NZ_FMZM01000015.1"/>
</dbReference>
<dbReference type="InterPro" id="IPR015942">
    <property type="entry name" value="Asp/Glu/hydantoin_racemase"/>
</dbReference>
<dbReference type="EMBL" id="FMZM01000015">
    <property type="protein sequence ID" value="SDE11240.1"/>
    <property type="molecule type" value="Genomic_DNA"/>
</dbReference>
<reference evidence="2 3" key="1">
    <citation type="submission" date="2016-10" db="EMBL/GenBank/DDBJ databases">
        <authorList>
            <person name="de Groot N.N."/>
        </authorList>
    </citation>
    <scope>NUCLEOTIDE SEQUENCE [LARGE SCALE GENOMIC DNA]</scope>
    <source>
        <strain evidence="2 3">CGMCC 4.6858</strain>
    </source>
</reference>
<dbReference type="AlphaFoldDB" id="A0A1G7A8Z2"/>
<protein>
    <submittedName>
        <fullName evidence="2">Asp/Glu/hydantoin racemase</fullName>
    </submittedName>
</protein>
<keyword evidence="3" id="KW-1185">Reference proteome</keyword>
<dbReference type="Proteomes" id="UP000199034">
    <property type="component" value="Unassembled WGS sequence"/>
</dbReference>
<comment type="similarity">
    <text evidence="1">Belongs to the HyuE racemase family.</text>
</comment>
<dbReference type="OrthoDB" id="3784929at2"/>
<proteinExistence type="inferred from homology"/>
<gene>
    <name evidence="2" type="ORF">SAMN05421872_11526</name>
</gene>
<dbReference type="GO" id="GO:0047661">
    <property type="term" value="F:amino-acid racemase activity"/>
    <property type="evidence" value="ECO:0007669"/>
    <property type="project" value="InterPro"/>
</dbReference>
<organism evidence="2 3">
    <name type="scientific">Nocardioides lianchengensis</name>
    <dbReference type="NCBI Taxonomy" id="1045774"/>
    <lineage>
        <taxon>Bacteria</taxon>
        <taxon>Bacillati</taxon>
        <taxon>Actinomycetota</taxon>
        <taxon>Actinomycetes</taxon>
        <taxon>Propionibacteriales</taxon>
        <taxon>Nocardioidaceae</taxon>
        <taxon>Nocardioides</taxon>
    </lineage>
</organism>
<dbReference type="InterPro" id="IPR053714">
    <property type="entry name" value="Iso_Racemase_Enz_sf"/>
</dbReference>
<dbReference type="STRING" id="1045774.SAMN05421872_11526"/>
<evidence type="ECO:0000256" key="1">
    <source>
        <dbReference type="ARBA" id="ARBA00038414"/>
    </source>
</evidence>
<dbReference type="Gene3D" id="3.40.50.12500">
    <property type="match status" value="1"/>
</dbReference>
<dbReference type="Pfam" id="PF01177">
    <property type="entry name" value="Asp_Glu_race"/>
    <property type="match status" value="1"/>
</dbReference>
<name>A0A1G7A8Z2_9ACTN</name>
<evidence type="ECO:0000313" key="2">
    <source>
        <dbReference type="EMBL" id="SDE11240.1"/>
    </source>
</evidence>